<evidence type="ECO:0000313" key="3">
    <source>
        <dbReference type="Proteomes" id="UP000286910"/>
    </source>
</evidence>
<organism evidence="2 3">
    <name type="scientific">Thermus scotoductus</name>
    <dbReference type="NCBI Taxonomy" id="37636"/>
    <lineage>
        <taxon>Bacteria</taxon>
        <taxon>Thermotogati</taxon>
        <taxon>Deinococcota</taxon>
        <taxon>Deinococci</taxon>
        <taxon>Thermales</taxon>
        <taxon>Thermaceae</taxon>
        <taxon>Thermus</taxon>
    </lineage>
</organism>
<evidence type="ECO:0000256" key="1">
    <source>
        <dbReference type="SAM" id="MobiDB-lite"/>
    </source>
</evidence>
<name>A0A430R4U1_THESC</name>
<feature type="compositionally biased region" description="Basic and acidic residues" evidence="1">
    <location>
        <begin position="1"/>
        <end position="12"/>
    </location>
</feature>
<accession>A0A430R4U1</accession>
<comment type="caution">
    <text evidence="2">The sequence shown here is derived from an EMBL/GenBank/DDBJ whole genome shotgun (WGS) entry which is preliminary data.</text>
</comment>
<sequence>MLETGQESREGGGEGLAAGEAMAEVGREVALQVEGTMEATGTMLVGTEEQAGVGALESLPIEGGGM</sequence>
<gene>
    <name evidence="2" type="ORF">CSW45_08100</name>
</gene>
<feature type="region of interest" description="Disordered" evidence="1">
    <location>
        <begin position="1"/>
        <end position="21"/>
    </location>
</feature>
<reference evidence="2 3" key="1">
    <citation type="journal article" date="2019" name="Extremophiles">
        <title>Biogeography of thermophiles and predominance of Thermus scotoductus in domestic water heaters.</title>
        <authorList>
            <person name="Wilpiszeski R.L."/>
            <person name="Zhang Z."/>
            <person name="House C.H."/>
        </authorList>
    </citation>
    <scope>NUCLEOTIDE SEQUENCE [LARGE SCALE GENOMIC DNA]</scope>
    <source>
        <strain evidence="2 3">32_S32</strain>
    </source>
</reference>
<proteinExistence type="predicted"/>
<dbReference type="Proteomes" id="UP000286910">
    <property type="component" value="Unassembled WGS sequence"/>
</dbReference>
<feature type="non-terminal residue" evidence="2">
    <location>
        <position position="66"/>
    </location>
</feature>
<protein>
    <submittedName>
        <fullName evidence="2">Uncharacterized protein</fullName>
    </submittedName>
</protein>
<dbReference type="AlphaFoldDB" id="A0A430R4U1"/>
<dbReference type="EMBL" id="PELR01000260">
    <property type="protein sequence ID" value="RTH02408.1"/>
    <property type="molecule type" value="Genomic_DNA"/>
</dbReference>
<evidence type="ECO:0000313" key="2">
    <source>
        <dbReference type="EMBL" id="RTH02408.1"/>
    </source>
</evidence>